<dbReference type="InParanoid" id="A0A061EDJ1"/>
<dbReference type="eggNOG" id="KOG0017">
    <property type="taxonomic scope" value="Eukaryota"/>
</dbReference>
<reference evidence="2 3" key="1">
    <citation type="journal article" date="2013" name="Genome Biol.">
        <title>The genome sequence of the most widely cultivated cacao type and its use to identify candidate genes regulating pod color.</title>
        <authorList>
            <person name="Motamayor J.C."/>
            <person name="Mockaitis K."/>
            <person name="Schmutz J."/>
            <person name="Haiminen N."/>
            <person name="Iii D.L."/>
            <person name="Cornejo O."/>
            <person name="Findley S.D."/>
            <person name="Zheng P."/>
            <person name="Utro F."/>
            <person name="Royaert S."/>
            <person name="Saski C."/>
            <person name="Jenkins J."/>
            <person name="Podicheti R."/>
            <person name="Zhao M."/>
            <person name="Scheffler B.E."/>
            <person name="Stack J.C."/>
            <person name="Feltus F.A."/>
            <person name="Mustiga G.M."/>
            <person name="Amores F."/>
            <person name="Phillips W."/>
            <person name="Marelli J.P."/>
            <person name="May G.D."/>
            <person name="Shapiro H."/>
            <person name="Ma J."/>
            <person name="Bustamante C.D."/>
            <person name="Schnell R.J."/>
            <person name="Main D."/>
            <person name="Gilbert D."/>
            <person name="Parida L."/>
            <person name="Kuhn D.N."/>
        </authorList>
    </citation>
    <scope>NUCLEOTIDE SEQUENCE [LARGE SCALE GENOMIC DNA]</scope>
    <source>
        <strain evidence="3">cv. Matina 1-6</strain>
    </source>
</reference>
<keyword evidence="3" id="KW-1185">Reference proteome</keyword>
<dbReference type="HOGENOM" id="CLU_1333963_0_0_1"/>
<name>A0A061EDJ1_THECC</name>
<dbReference type="Proteomes" id="UP000026915">
    <property type="component" value="Chromosome 4"/>
</dbReference>
<dbReference type="Pfam" id="PF22936">
    <property type="entry name" value="Pol_BBD"/>
    <property type="match status" value="1"/>
</dbReference>
<dbReference type="AlphaFoldDB" id="A0A061EDJ1"/>
<accession>A0A061EDJ1</accession>
<dbReference type="InterPro" id="IPR054722">
    <property type="entry name" value="PolX-like_BBD"/>
</dbReference>
<evidence type="ECO:0000313" key="2">
    <source>
        <dbReference type="EMBL" id="EOY03055.1"/>
    </source>
</evidence>
<evidence type="ECO:0000259" key="1">
    <source>
        <dbReference type="Pfam" id="PF22936"/>
    </source>
</evidence>
<evidence type="ECO:0000313" key="3">
    <source>
        <dbReference type="Proteomes" id="UP000026915"/>
    </source>
</evidence>
<gene>
    <name evidence="2" type="ORF">TCM_017481</name>
</gene>
<dbReference type="EMBL" id="CM001882">
    <property type="protein sequence ID" value="EOY03055.1"/>
    <property type="molecule type" value="Genomic_DNA"/>
</dbReference>
<proteinExistence type="predicted"/>
<dbReference type="OMA" id="RNDCESW"/>
<sequence length="206" mass="23439">MVQSNDVNAIGANQWLLDSGSFNHMTPNETLFTELDNHYRSRVKIGNGVFLESTRKGLAVIQTTTGSKYVLEALLVLEITQNLLSVGQMLEHDYVLLFKDKCCTIYAPSGDYLMIIPMKQKCLPVNRNETCLQIGEVKTSLTTMWHKRLSDYNYGNLKLISNFGAANNFPRRFWATATSTTIYLFNFILARARTISLSEVWYETIC</sequence>
<dbReference type="Gramene" id="EOY03055">
    <property type="protein sequence ID" value="EOY03055"/>
    <property type="gene ID" value="TCM_017481"/>
</dbReference>
<protein>
    <recommendedName>
        <fullName evidence="1">Retrovirus-related Pol polyprotein from transposon TNT 1-94-like beta-barrel domain-containing protein</fullName>
    </recommendedName>
</protein>
<feature type="domain" description="Retrovirus-related Pol polyprotein from transposon TNT 1-94-like beta-barrel" evidence="1">
    <location>
        <begin position="15"/>
        <end position="94"/>
    </location>
</feature>
<organism evidence="2 3">
    <name type="scientific">Theobroma cacao</name>
    <name type="common">Cacao</name>
    <name type="synonym">Cocoa</name>
    <dbReference type="NCBI Taxonomy" id="3641"/>
    <lineage>
        <taxon>Eukaryota</taxon>
        <taxon>Viridiplantae</taxon>
        <taxon>Streptophyta</taxon>
        <taxon>Embryophyta</taxon>
        <taxon>Tracheophyta</taxon>
        <taxon>Spermatophyta</taxon>
        <taxon>Magnoliopsida</taxon>
        <taxon>eudicotyledons</taxon>
        <taxon>Gunneridae</taxon>
        <taxon>Pentapetalae</taxon>
        <taxon>rosids</taxon>
        <taxon>malvids</taxon>
        <taxon>Malvales</taxon>
        <taxon>Malvaceae</taxon>
        <taxon>Byttnerioideae</taxon>
        <taxon>Theobroma</taxon>
    </lineage>
</organism>